<sequence>MCFWIHTTRKCMRVTSATLPIQRPPTINNPGSFKCVHGEPHPGCLSRSSLIAPAEQPLVKLRKFGCWRDGWSGNNECGMWLVSSSSRPWARARSGAPRGFTSFHTEKKRKEVLLVLNIKVLQAERRL</sequence>
<protein>
    <submittedName>
        <fullName evidence="1">Uncharacterized protein</fullName>
    </submittedName>
</protein>
<evidence type="ECO:0000313" key="2">
    <source>
        <dbReference type="Proteomes" id="UP001187315"/>
    </source>
</evidence>
<name>A0AA88T369_TACVA</name>
<keyword evidence="2" id="KW-1185">Reference proteome</keyword>
<comment type="caution">
    <text evidence="1">The sequence shown here is derived from an EMBL/GenBank/DDBJ whole genome shotgun (WGS) entry which is preliminary data.</text>
</comment>
<organism evidence="1 2">
    <name type="scientific">Tachysurus vachellii</name>
    <name type="common">Darkbarbel catfish</name>
    <name type="synonym">Pelteobagrus vachellii</name>
    <dbReference type="NCBI Taxonomy" id="175792"/>
    <lineage>
        <taxon>Eukaryota</taxon>
        <taxon>Metazoa</taxon>
        <taxon>Chordata</taxon>
        <taxon>Craniata</taxon>
        <taxon>Vertebrata</taxon>
        <taxon>Euteleostomi</taxon>
        <taxon>Actinopterygii</taxon>
        <taxon>Neopterygii</taxon>
        <taxon>Teleostei</taxon>
        <taxon>Ostariophysi</taxon>
        <taxon>Siluriformes</taxon>
        <taxon>Bagridae</taxon>
        <taxon>Tachysurus</taxon>
    </lineage>
</organism>
<proteinExistence type="predicted"/>
<gene>
    <name evidence="1" type="ORF">Q7C36_004882</name>
</gene>
<dbReference type="AlphaFoldDB" id="A0AA88T369"/>
<evidence type="ECO:0000313" key="1">
    <source>
        <dbReference type="EMBL" id="KAK2860716.1"/>
    </source>
</evidence>
<accession>A0AA88T369</accession>
<dbReference type="Proteomes" id="UP001187315">
    <property type="component" value="Unassembled WGS sequence"/>
</dbReference>
<reference evidence="1" key="1">
    <citation type="submission" date="2023-08" db="EMBL/GenBank/DDBJ databases">
        <title>Pelteobagrus vachellii genome.</title>
        <authorList>
            <person name="Liu H."/>
        </authorList>
    </citation>
    <scope>NUCLEOTIDE SEQUENCE</scope>
    <source>
        <strain evidence="1">PRFRI_2022a</strain>
        <tissue evidence="1">Muscle</tissue>
    </source>
</reference>
<dbReference type="EMBL" id="JAVHJS010000004">
    <property type="protein sequence ID" value="KAK2860716.1"/>
    <property type="molecule type" value="Genomic_DNA"/>
</dbReference>